<name>B3T1F3_9ZZZZ</name>
<comment type="similarity">
    <text evidence="2">Belongs to the bacterial PQQ dehydrogenase family.</text>
</comment>
<organism evidence="5">
    <name type="scientific">uncultured marine microorganism HF4000_009L19</name>
    <dbReference type="NCBI Taxonomy" id="455516"/>
    <lineage>
        <taxon>unclassified sequences</taxon>
        <taxon>environmental samples</taxon>
    </lineage>
</organism>
<dbReference type="SMART" id="SM00564">
    <property type="entry name" value="PQQ"/>
    <property type="match status" value="4"/>
</dbReference>
<accession>B3T1F3</accession>
<dbReference type="InterPro" id="IPR002372">
    <property type="entry name" value="PQQ_rpt_dom"/>
</dbReference>
<dbReference type="SUPFAM" id="SSF50998">
    <property type="entry name" value="Quinoprotein alcohol dehydrogenase-like"/>
    <property type="match status" value="1"/>
</dbReference>
<sequence>MVTRRVPASPVRRWRGCVLGAVAVACAVSPLRAQDGTSGEWRVNGGDSGFTRYASLDQISADTVHDLAIVWRRPAVDATLHTRWPDLRYSNNLRSTPVMVGGVLYASNGIGLVEAFDPASGQTLWVQETPFLGDETPRGAPNRGVGYWEDEGGAARRILSVRPPYLLAIDVETGRLIEDFGDAGTVDLRVYADTPELVDYSWSSPPLVVRDVVIVGSAMADHPLTKEQRPGYVRAYDVRTGELRWTWNPIPRAGEPGVETWLDDSWAYSGMANVWTMMSADEELGLVYLPTGAPTNDMYGGHRPGNNLFANSLVCVRAETGEQVWHFQMVHHDLWDYDNNVAPILMDITVDGREIKAVVQLTKQAIAYVFDRVTGEPVWPIVERPVPGSQTPGEWISPTQPFPTKPAPFDVHGISVDTLIDLTPELRDEAMEIAAPYVLGEIFTPPSIRGDGDGDRKGTLQLPGSVGGAEWGGAGFDPETGMLYVPSVTGTFAADLTPGNPDRMNVRYTRGTRAFPLGPQGLPLLKPPYGRITAIDMNTGEHVWMVPNGDGPRDHPAIAHLDLPPLGQPGRAMTLLTKSLLFVSEGDPIMVRTPPGAGPDAGKKFRAFDKASGEVIWEMTLPAGNTGSPITYMHDGTQYIVLPIGSLDRTGEWIALALP</sequence>
<comment type="cofactor">
    <cofactor evidence="1">
        <name>pyrroloquinoline quinone</name>
        <dbReference type="ChEBI" id="CHEBI:58442"/>
    </cofactor>
</comment>
<dbReference type="PANTHER" id="PTHR32303:SF4">
    <property type="entry name" value="QUINOPROTEIN GLUCOSE DEHYDROGENASE"/>
    <property type="match status" value="1"/>
</dbReference>
<gene>
    <name evidence="5" type="ORF">ALOHA_HF4000009L19ctg1g9</name>
</gene>
<evidence type="ECO:0000256" key="3">
    <source>
        <dbReference type="ARBA" id="ARBA00023002"/>
    </source>
</evidence>
<dbReference type="AlphaFoldDB" id="B3T1F3"/>
<dbReference type="EMBL" id="EU016575">
    <property type="protein sequence ID" value="ABZ06412.1"/>
    <property type="molecule type" value="Genomic_DNA"/>
</dbReference>
<dbReference type="PROSITE" id="PS51257">
    <property type="entry name" value="PROKAR_LIPOPROTEIN"/>
    <property type="match status" value="1"/>
</dbReference>
<evidence type="ECO:0000313" key="5">
    <source>
        <dbReference type="EMBL" id="ABZ06412.1"/>
    </source>
</evidence>
<evidence type="ECO:0000256" key="1">
    <source>
        <dbReference type="ARBA" id="ARBA00001931"/>
    </source>
</evidence>
<reference evidence="5" key="1">
    <citation type="journal article" date="2008" name="ISME J.">
        <title>Genomic patterns of recombination, clonal divergence and environment in marine microbial populations.</title>
        <authorList>
            <person name="Konstantinidis K.T."/>
            <person name="Delong E.F."/>
        </authorList>
    </citation>
    <scope>NUCLEOTIDE SEQUENCE</scope>
</reference>
<dbReference type="InterPro" id="IPR018391">
    <property type="entry name" value="PQQ_b-propeller_rpt"/>
</dbReference>
<evidence type="ECO:0000259" key="4">
    <source>
        <dbReference type="Pfam" id="PF01011"/>
    </source>
</evidence>
<keyword evidence="3" id="KW-0560">Oxidoreductase</keyword>
<dbReference type="PANTHER" id="PTHR32303">
    <property type="entry name" value="QUINOPROTEIN ALCOHOL DEHYDROGENASE (CYTOCHROME C)"/>
    <property type="match status" value="1"/>
</dbReference>
<dbReference type="InterPro" id="IPR011047">
    <property type="entry name" value="Quinoprotein_ADH-like_sf"/>
</dbReference>
<protein>
    <submittedName>
        <fullName evidence="5">Putative PQQ enzyme repeat protein</fullName>
    </submittedName>
</protein>
<dbReference type="GO" id="GO:0016491">
    <property type="term" value="F:oxidoreductase activity"/>
    <property type="evidence" value="ECO:0007669"/>
    <property type="project" value="UniProtKB-KW"/>
</dbReference>
<feature type="domain" description="Pyrrolo-quinoline quinone repeat" evidence="4">
    <location>
        <begin position="41"/>
        <end position="640"/>
    </location>
</feature>
<proteinExistence type="inferred from homology"/>
<evidence type="ECO:0000256" key="2">
    <source>
        <dbReference type="ARBA" id="ARBA00008156"/>
    </source>
</evidence>
<dbReference type="Gene3D" id="2.140.10.10">
    <property type="entry name" value="Quinoprotein alcohol dehydrogenase-like superfamily"/>
    <property type="match status" value="2"/>
</dbReference>
<dbReference type="Pfam" id="PF01011">
    <property type="entry name" value="PQQ"/>
    <property type="match status" value="1"/>
</dbReference>